<dbReference type="CDD" id="cd00801">
    <property type="entry name" value="INT_P4_C"/>
    <property type="match status" value="1"/>
</dbReference>
<dbReference type="InterPro" id="IPR044068">
    <property type="entry name" value="CB"/>
</dbReference>
<dbReference type="PROSITE" id="PS51898">
    <property type="entry name" value="TYR_RECOMBINASE"/>
    <property type="match status" value="1"/>
</dbReference>
<dbReference type="Pfam" id="PF13356">
    <property type="entry name" value="Arm-DNA-bind_3"/>
    <property type="match status" value="1"/>
</dbReference>
<reference evidence="8" key="1">
    <citation type="submission" date="2021-08" db="EMBL/GenBank/DDBJ databases">
        <authorList>
            <person name="Nwanade C."/>
            <person name="Wang M."/>
            <person name="Masoudi A."/>
            <person name="Yu Z."/>
            <person name="Liu J."/>
        </authorList>
    </citation>
    <scope>NUCLEOTIDE SEQUENCE</scope>
    <source>
        <strain evidence="8">S122</strain>
    </source>
</reference>
<evidence type="ECO:0000256" key="4">
    <source>
        <dbReference type="ARBA" id="ARBA00023172"/>
    </source>
</evidence>
<dbReference type="InterPro" id="IPR025166">
    <property type="entry name" value="Integrase_DNA_bind_dom"/>
</dbReference>
<dbReference type="InterPro" id="IPR050808">
    <property type="entry name" value="Phage_Integrase"/>
</dbReference>
<evidence type="ECO:0000259" key="7">
    <source>
        <dbReference type="PROSITE" id="PS51900"/>
    </source>
</evidence>
<feature type="domain" description="Tyr recombinase" evidence="6">
    <location>
        <begin position="215"/>
        <end position="412"/>
    </location>
</feature>
<evidence type="ECO:0000256" key="3">
    <source>
        <dbReference type="ARBA" id="ARBA00023125"/>
    </source>
</evidence>
<dbReference type="InterPro" id="IPR053876">
    <property type="entry name" value="Phage_int_M"/>
</dbReference>
<dbReference type="InterPro" id="IPR013762">
    <property type="entry name" value="Integrase-like_cat_sf"/>
</dbReference>
<comment type="similarity">
    <text evidence="1">Belongs to the 'phage' integrase family.</text>
</comment>
<dbReference type="EMBL" id="CP081070">
    <property type="protein sequence ID" value="UWQ54992.1"/>
    <property type="molecule type" value="Genomic_DNA"/>
</dbReference>
<sequence>MPRISKELSALAVKRLSQGVHAVGGVSGLLLQVQQSGARSWLLRYSINGRRREMGLGPYPEVSLAQARAKAAELRSQIRAGRDPIDERQQARKAAADAARTGKTFSEVLAEYAAEKFSELGSEKYRSQWRATVRNYAEPVLGDMLLRDITLDDVLKVLKPIWLEKTETASKLQGRLEKLMAFGAVKGYRTPENPAQWKNNLAMVLPSPSKVSQRENYPALQLRDCPRWWRALLERDGIGSLALQFQAMTVSRTGLVRFATWDEIDLDQRLWTIQPARKGSKIKPKLQGGRPHRVPLTPEMVALLERVPRFQGSSYIFPGEKDGMPMSDATAGKLMDVLHEADIKGGRRGYLDRDTGKRAVPHGFRSCFRTWVSDYTDFDGDMAEIALAHTVGTKVQQAYDRAAMVEKRREMMKSWVRVLQGAEV</sequence>
<dbReference type="InterPro" id="IPR038488">
    <property type="entry name" value="Integrase_DNA-bd_sf"/>
</dbReference>
<dbReference type="RefSeq" id="WP_259972123.1">
    <property type="nucleotide sequence ID" value="NZ_CP081070.1"/>
</dbReference>
<organism evidence="8 9">
    <name type="scientific">Leisingera caerulea</name>
    <name type="common">Phaeobacter caeruleus</name>
    <dbReference type="NCBI Taxonomy" id="506591"/>
    <lineage>
        <taxon>Bacteria</taxon>
        <taxon>Pseudomonadati</taxon>
        <taxon>Pseudomonadota</taxon>
        <taxon>Alphaproteobacteria</taxon>
        <taxon>Rhodobacterales</taxon>
        <taxon>Roseobacteraceae</taxon>
        <taxon>Leisingera</taxon>
    </lineage>
</organism>
<evidence type="ECO:0000313" key="8">
    <source>
        <dbReference type="EMBL" id="UWQ54992.1"/>
    </source>
</evidence>
<dbReference type="SUPFAM" id="SSF56349">
    <property type="entry name" value="DNA breaking-rejoining enzymes"/>
    <property type="match status" value="1"/>
</dbReference>
<dbReference type="GO" id="GO:0006310">
    <property type="term" value="P:DNA recombination"/>
    <property type="evidence" value="ECO:0007669"/>
    <property type="project" value="UniProtKB-KW"/>
</dbReference>
<dbReference type="PANTHER" id="PTHR30629:SF2">
    <property type="entry name" value="PROPHAGE INTEGRASE INTS-RELATED"/>
    <property type="match status" value="1"/>
</dbReference>
<dbReference type="InterPro" id="IPR010998">
    <property type="entry name" value="Integrase_recombinase_N"/>
</dbReference>
<keyword evidence="3 5" id="KW-0238">DNA-binding</keyword>
<evidence type="ECO:0000313" key="9">
    <source>
        <dbReference type="Proteomes" id="UP001058713"/>
    </source>
</evidence>
<evidence type="ECO:0000256" key="1">
    <source>
        <dbReference type="ARBA" id="ARBA00008857"/>
    </source>
</evidence>
<protein>
    <submittedName>
        <fullName evidence="8">Integrase arm-type DNA-binding domain-containing protein</fullName>
    </submittedName>
</protein>
<keyword evidence="2" id="KW-0229">DNA integration</keyword>
<dbReference type="AlphaFoldDB" id="A0A9Q9HJ90"/>
<dbReference type="InterPro" id="IPR011010">
    <property type="entry name" value="DNA_brk_join_enz"/>
</dbReference>
<name>A0A9Q9HJ90_LEICA</name>
<dbReference type="PROSITE" id="PS51900">
    <property type="entry name" value="CB"/>
    <property type="match status" value="1"/>
</dbReference>
<dbReference type="Gene3D" id="1.10.443.10">
    <property type="entry name" value="Intergrase catalytic core"/>
    <property type="match status" value="1"/>
</dbReference>
<feature type="domain" description="Core-binding (CB)" evidence="7">
    <location>
        <begin position="103"/>
        <end position="184"/>
    </location>
</feature>
<dbReference type="GO" id="GO:0003677">
    <property type="term" value="F:DNA binding"/>
    <property type="evidence" value="ECO:0007669"/>
    <property type="project" value="UniProtKB-UniRule"/>
</dbReference>
<proteinExistence type="inferred from homology"/>
<dbReference type="PANTHER" id="PTHR30629">
    <property type="entry name" value="PROPHAGE INTEGRASE"/>
    <property type="match status" value="1"/>
</dbReference>
<dbReference type="Pfam" id="PF22022">
    <property type="entry name" value="Phage_int_M"/>
    <property type="match status" value="1"/>
</dbReference>
<evidence type="ECO:0000256" key="5">
    <source>
        <dbReference type="PROSITE-ProRule" id="PRU01248"/>
    </source>
</evidence>
<accession>A0A9Q9HJ90</accession>
<dbReference type="Proteomes" id="UP001058713">
    <property type="component" value="Chromosome"/>
</dbReference>
<evidence type="ECO:0000256" key="2">
    <source>
        <dbReference type="ARBA" id="ARBA00022908"/>
    </source>
</evidence>
<dbReference type="Gene3D" id="3.30.160.390">
    <property type="entry name" value="Integrase, DNA-binding domain"/>
    <property type="match status" value="1"/>
</dbReference>
<gene>
    <name evidence="8" type="ORF">K3721_05515</name>
</gene>
<keyword evidence="4" id="KW-0233">DNA recombination</keyword>
<evidence type="ECO:0000259" key="6">
    <source>
        <dbReference type="PROSITE" id="PS51898"/>
    </source>
</evidence>
<dbReference type="InterPro" id="IPR002104">
    <property type="entry name" value="Integrase_catalytic"/>
</dbReference>
<dbReference type="KEGG" id="lcae:K3721_05515"/>
<dbReference type="GO" id="GO:0015074">
    <property type="term" value="P:DNA integration"/>
    <property type="evidence" value="ECO:0007669"/>
    <property type="project" value="UniProtKB-KW"/>
</dbReference>
<dbReference type="Gene3D" id="1.10.150.130">
    <property type="match status" value="1"/>
</dbReference>